<feature type="domain" description="DUF1648" evidence="2">
    <location>
        <begin position="26"/>
        <end position="70"/>
    </location>
</feature>
<dbReference type="Proteomes" id="UP001623660">
    <property type="component" value="Unassembled WGS sequence"/>
</dbReference>
<protein>
    <submittedName>
        <fullName evidence="3">DUF1648 domain-containing protein</fullName>
    </submittedName>
</protein>
<feature type="transmembrane region" description="Helical" evidence="1">
    <location>
        <begin position="20"/>
        <end position="37"/>
    </location>
</feature>
<keyword evidence="4" id="KW-1185">Reference proteome</keyword>
<keyword evidence="1" id="KW-1133">Transmembrane helix</keyword>
<evidence type="ECO:0000256" key="1">
    <source>
        <dbReference type="SAM" id="Phobius"/>
    </source>
</evidence>
<feature type="transmembrane region" description="Helical" evidence="1">
    <location>
        <begin position="138"/>
        <end position="158"/>
    </location>
</feature>
<evidence type="ECO:0000313" key="3">
    <source>
        <dbReference type="EMBL" id="MFL0197876.1"/>
    </source>
</evidence>
<dbReference type="Pfam" id="PF07853">
    <property type="entry name" value="DUF1648"/>
    <property type="match status" value="1"/>
</dbReference>
<name>A0ABW8SQ16_9CLOT</name>
<dbReference type="InterPro" id="IPR012867">
    <property type="entry name" value="DUF1648"/>
</dbReference>
<feature type="transmembrane region" description="Helical" evidence="1">
    <location>
        <begin position="63"/>
        <end position="83"/>
    </location>
</feature>
<accession>A0ABW8SQ16</accession>
<keyword evidence="1" id="KW-0812">Transmembrane</keyword>
<sequence>MKERPKLKIPYSTYEIVMELFSAVAILVNIGLLLKYYRLLPHIIPIHFNAVGVPDGYGSKSSIFILPIIAFIMYFFLTILSRFPNIYNYPKPITEENAEYQYRCARQLMITMKTEIMTCFTYIEWTSAKAALGKVNGLGLWFLLIFLVVIFGTLGIYIKKALK</sequence>
<evidence type="ECO:0000259" key="2">
    <source>
        <dbReference type="Pfam" id="PF07853"/>
    </source>
</evidence>
<evidence type="ECO:0000313" key="4">
    <source>
        <dbReference type="Proteomes" id="UP001623660"/>
    </source>
</evidence>
<keyword evidence="1" id="KW-0472">Membrane</keyword>
<comment type="caution">
    <text evidence="3">The sequence shown here is derived from an EMBL/GenBank/DDBJ whole genome shotgun (WGS) entry which is preliminary data.</text>
</comment>
<proteinExistence type="predicted"/>
<dbReference type="RefSeq" id="WP_406793983.1">
    <property type="nucleotide sequence ID" value="NZ_JBJHZX010000040.1"/>
</dbReference>
<dbReference type="EMBL" id="JBJHZX010000040">
    <property type="protein sequence ID" value="MFL0197876.1"/>
    <property type="molecule type" value="Genomic_DNA"/>
</dbReference>
<reference evidence="3 4" key="1">
    <citation type="submission" date="2024-11" db="EMBL/GenBank/DDBJ databases">
        <authorList>
            <person name="Heng Y.C."/>
            <person name="Lim A.C.H."/>
            <person name="Lee J.K.Y."/>
            <person name="Kittelmann S."/>
        </authorList>
    </citation>
    <scope>NUCLEOTIDE SEQUENCE [LARGE SCALE GENOMIC DNA]</scope>
    <source>
        <strain evidence="3 4">WILCCON 0269</strain>
    </source>
</reference>
<organism evidence="3 4">
    <name type="scientific">Candidatus Clostridium eludens</name>
    <dbReference type="NCBI Taxonomy" id="3381663"/>
    <lineage>
        <taxon>Bacteria</taxon>
        <taxon>Bacillati</taxon>
        <taxon>Bacillota</taxon>
        <taxon>Clostridia</taxon>
        <taxon>Eubacteriales</taxon>
        <taxon>Clostridiaceae</taxon>
        <taxon>Clostridium</taxon>
    </lineage>
</organism>
<gene>
    <name evidence="3" type="ORF">ACJDU8_20230</name>
</gene>